<evidence type="ECO:0000256" key="5">
    <source>
        <dbReference type="ARBA" id="ARBA00023242"/>
    </source>
</evidence>
<dbReference type="InterPro" id="IPR036306">
    <property type="entry name" value="ISWI_HAND-dom_sf"/>
</dbReference>
<reference evidence="8 9" key="2">
    <citation type="submission" date="2018-11" db="EMBL/GenBank/DDBJ databases">
        <authorList>
            <consortium name="Pathogen Informatics"/>
        </authorList>
    </citation>
    <scope>NUCLEOTIDE SEQUENCE [LARGE SCALE GENOMIC DNA]</scope>
</reference>
<evidence type="ECO:0000256" key="3">
    <source>
        <dbReference type="ARBA" id="ARBA00022801"/>
    </source>
</evidence>
<dbReference type="SMART" id="SM00717">
    <property type="entry name" value="SANT"/>
    <property type="match status" value="1"/>
</dbReference>
<accession>A0A0M3JC12</accession>
<dbReference type="Pfam" id="PF00249">
    <property type="entry name" value="Myb_DNA-binding"/>
    <property type="match status" value="1"/>
</dbReference>
<dbReference type="PROSITE" id="PS51293">
    <property type="entry name" value="SANT"/>
    <property type="match status" value="1"/>
</dbReference>
<dbReference type="CDD" id="cd00167">
    <property type="entry name" value="SANT"/>
    <property type="match status" value="1"/>
</dbReference>
<dbReference type="Gene3D" id="1.10.10.60">
    <property type="entry name" value="Homeodomain-like"/>
    <property type="match status" value="1"/>
</dbReference>
<evidence type="ECO:0000256" key="4">
    <source>
        <dbReference type="ARBA" id="ARBA00022853"/>
    </source>
</evidence>
<feature type="domain" description="SANT" evidence="7">
    <location>
        <begin position="52"/>
        <end position="104"/>
    </location>
</feature>
<dbReference type="AlphaFoldDB" id="A0A0M3JC12"/>
<dbReference type="InterPro" id="IPR017884">
    <property type="entry name" value="SANT_dom"/>
</dbReference>
<evidence type="ECO:0000313" key="9">
    <source>
        <dbReference type="Proteomes" id="UP000267096"/>
    </source>
</evidence>
<dbReference type="Gene3D" id="1.10.1040.30">
    <property type="entry name" value="ISWI, HAND domain"/>
    <property type="match status" value="1"/>
</dbReference>
<organism evidence="10">
    <name type="scientific">Anisakis simplex</name>
    <name type="common">Herring worm</name>
    <dbReference type="NCBI Taxonomy" id="6269"/>
    <lineage>
        <taxon>Eukaryota</taxon>
        <taxon>Metazoa</taxon>
        <taxon>Ecdysozoa</taxon>
        <taxon>Nematoda</taxon>
        <taxon>Chromadorea</taxon>
        <taxon>Rhabditida</taxon>
        <taxon>Spirurina</taxon>
        <taxon>Ascaridomorpha</taxon>
        <taxon>Ascaridoidea</taxon>
        <taxon>Anisakidae</taxon>
        <taxon>Anisakis</taxon>
        <taxon>Anisakis simplex complex</taxon>
    </lineage>
</organism>
<comment type="similarity">
    <text evidence="2">Belongs to the SNF2/RAD54 helicase family. ISWI subfamily.</text>
</comment>
<evidence type="ECO:0000256" key="6">
    <source>
        <dbReference type="SAM" id="MobiDB-lite"/>
    </source>
</evidence>
<feature type="compositionally biased region" description="Polar residues" evidence="6">
    <location>
        <begin position="1"/>
        <end position="10"/>
    </location>
</feature>
<evidence type="ECO:0000313" key="10">
    <source>
        <dbReference type="WBParaSite" id="ASIM_0000514201-mRNA-1"/>
    </source>
</evidence>
<evidence type="ECO:0000313" key="8">
    <source>
        <dbReference type="EMBL" id="VDK24767.1"/>
    </source>
</evidence>
<dbReference type="SUPFAM" id="SSF101224">
    <property type="entry name" value="HAND domain of the nucleosome remodeling ATPase ISWI"/>
    <property type="match status" value="1"/>
</dbReference>
<dbReference type="Pfam" id="PF09110">
    <property type="entry name" value="HAND"/>
    <property type="match status" value="1"/>
</dbReference>
<dbReference type="GO" id="GO:0031491">
    <property type="term" value="F:nucleosome binding"/>
    <property type="evidence" value="ECO:0007669"/>
    <property type="project" value="InterPro"/>
</dbReference>
<sequence length="118" mass="13738">MMMSFSSAFAQKQPDLPPKEAEKKQKEEQKKIDSAVALTDAEIVEKTELLTQGQGNWSRREFQQFVKANEKYGRNDLENIAKEIDTKTLAEVEEYSKVFWERLDELSDHDRILATIEK</sequence>
<name>A0A0M3JC12_ANISI</name>
<dbReference type="GO" id="GO:0003677">
    <property type="term" value="F:DNA binding"/>
    <property type="evidence" value="ECO:0007669"/>
    <property type="project" value="InterPro"/>
</dbReference>
<comment type="subcellular location">
    <subcellularLocation>
        <location evidence="1">Nucleus</location>
    </subcellularLocation>
</comment>
<keyword evidence="4" id="KW-0156">Chromatin regulator</keyword>
<evidence type="ECO:0000256" key="1">
    <source>
        <dbReference type="ARBA" id="ARBA00004123"/>
    </source>
</evidence>
<dbReference type="GO" id="GO:0016787">
    <property type="term" value="F:hydrolase activity"/>
    <property type="evidence" value="ECO:0007669"/>
    <property type="project" value="UniProtKB-KW"/>
</dbReference>
<dbReference type="GO" id="GO:0006338">
    <property type="term" value="P:chromatin remodeling"/>
    <property type="evidence" value="ECO:0007669"/>
    <property type="project" value="InterPro"/>
</dbReference>
<proteinExistence type="inferred from homology"/>
<keyword evidence="9" id="KW-1185">Reference proteome</keyword>
<dbReference type="SUPFAM" id="SSF46689">
    <property type="entry name" value="Homeodomain-like"/>
    <property type="match status" value="1"/>
</dbReference>
<dbReference type="InterPro" id="IPR015194">
    <property type="entry name" value="ISWI_HAND-dom"/>
</dbReference>
<dbReference type="OrthoDB" id="5857104at2759"/>
<evidence type="ECO:0000256" key="2">
    <source>
        <dbReference type="ARBA" id="ARBA00009687"/>
    </source>
</evidence>
<dbReference type="InterPro" id="IPR009057">
    <property type="entry name" value="Homeodomain-like_sf"/>
</dbReference>
<feature type="compositionally biased region" description="Basic and acidic residues" evidence="6">
    <location>
        <begin position="17"/>
        <end position="32"/>
    </location>
</feature>
<dbReference type="EMBL" id="UYRR01009196">
    <property type="protein sequence ID" value="VDK24767.1"/>
    <property type="molecule type" value="Genomic_DNA"/>
</dbReference>
<dbReference type="InterPro" id="IPR001005">
    <property type="entry name" value="SANT/Myb"/>
</dbReference>
<keyword evidence="3" id="KW-0378">Hydrolase</keyword>
<dbReference type="WBParaSite" id="ASIM_0000514201-mRNA-1">
    <property type="protein sequence ID" value="ASIM_0000514201-mRNA-1"/>
    <property type="gene ID" value="ASIM_0000514201"/>
</dbReference>
<evidence type="ECO:0000259" key="7">
    <source>
        <dbReference type="PROSITE" id="PS51293"/>
    </source>
</evidence>
<dbReference type="Proteomes" id="UP000267096">
    <property type="component" value="Unassembled WGS sequence"/>
</dbReference>
<dbReference type="FunFam" id="1.10.10.60:FF:000022">
    <property type="entry name" value="ISWI chromatin-remodeling complex ATPase CHR11 isoform A"/>
    <property type="match status" value="1"/>
</dbReference>
<dbReference type="GO" id="GO:0005634">
    <property type="term" value="C:nucleus"/>
    <property type="evidence" value="ECO:0007669"/>
    <property type="project" value="UniProtKB-SubCell"/>
</dbReference>
<reference evidence="10" key="1">
    <citation type="submission" date="2017-02" db="UniProtKB">
        <authorList>
            <consortium name="WormBaseParasite"/>
        </authorList>
    </citation>
    <scope>IDENTIFICATION</scope>
</reference>
<keyword evidence="5" id="KW-0539">Nucleus</keyword>
<feature type="region of interest" description="Disordered" evidence="6">
    <location>
        <begin position="1"/>
        <end position="32"/>
    </location>
</feature>
<gene>
    <name evidence="8" type="ORF">ASIM_LOCUS4945</name>
</gene>
<protein>
    <submittedName>
        <fullName evidence="10">Chromatin-remodeling complex ATPase chain isw-1 (inferred by orthology to a C. elegans protein)</fullName>
    </submittedName>
</protein>